<organism evidence="1 2">
    <name type="scientific">Candidatus Aquicultor primus</name>
    <dbReference type="NCBI Taxonomy" id="1797195"/>
    <lineage>
        <taxon>Bacteria</taxon>
        <taxon>Bacillati</taxon>
        <taxon>Actinomycetota</taxon>
        <taxon>Candidatus Aquicultoria</taxon>
        <taxon>Candidatus Aquicultorales</taxon>
        <taxon>Candidatus Aquicultoraceae</taxon>
        <taxon>Candidatus Aquicultor</taxon>
    </lineage>
</organism>
<dbReference type="Pfam" id="PF06257">
    <property type="entry name" value="VEG"/>
    <property type="match status" value="1"/>
</dbReference>
<reference evidence="1 2" key="1">
    <citation type="journal article" date="2016" name="Nat. Commun.">
        <title>Thousands of microbial genomes shed light on interconnected biogeochemical processes in an aquifer system.</title>
        <authorList>
            <person name="Anantharaman K."/>
            <person name="Brown C.T."/>
            <person name="Hug L.A."/>
            <person name="Sharon I."/>
            <person name="Castelle C.J."/>
            <person name="Probst A.J."/>
            <person name="Thomas B.C."/>
            <person name="Singh A."/>
            <person name="Wilkins M.J."/>
            <person name="Karaoz U."/>
            <person name="Brodie E.L."/>
            <person name="Williams K.H."/>
            <person name="Hubbard S.S."/>
            <person name="Banfield J.F."/>
        </authorList>
    </citation>
    <scope>NUCLEOTIDE SEQUENCE [LARGE SCALE GENOMIC DNA]</scope>
</reference>
<dbReference type="GO" id="GO:0006355">
    <property type="term" value="P:regulation of DNA-templated transcription"/>
    <property type="evidence" value="ECO:0007669"/>
    <property type="project" value="InterPro"/>
</dbReference>
<evidence type="ECO:0008006" key="3">
    <source>
        <dbReference type="Google" id="ProtNLM"/>
    </source>
</evidence>
<name>A0A1F2UN29_9ACTN</name>
<sequence>MALIQVPHAEVVDRIRKELDEFVGEKMRLKANMGRCKIIEREGVLEETHPNLFVVKVEEKRDRCRRVSYSYADVLTKTVELSNPDNGENLLPWLMQ</sequence>
<protein>
    <recommendedName>
        <fullName evidence="3">Veg protein</fullName>
    </recommendedName>
</protein>
<gene>
    <name evidence="1" type="ORF">A2074_03520</name>
</gene>
<dbReference type="Gene3D" id="2.30.30.100">
    <property type="match status" value="1"/>
</dbReference>
<accession>A0A1F2UN29</accession>
<evidence type="ECO:0000313" key="2">
    <source>
        <dbReference type="Proteomes" id="UP000178086"/>
    </source>
</evidence>
<dbReference type="AlphaFoldDB" id="A0A1F2UN29"/>
<dbReference type="InterPro" id="IPR009366">
    <property type="entry name" value="Protein_Veg"/>
</dbReference>
<proteinExistence type="predicted"/>
<dbReference type="PANTHER" id="PTHR40026">
    <property type="entry name" value="PROTEIN VEG"/>
    <property type="match status" value="1"/>
</dbReference>
<dbReference type="Proteomes" id="UP000178086">
    <property type="component" value="Unassembled WGS sequence"/>
</dbReference>
<dbReference type="PIRSF" id="PIRSF037257">
    <property type="entry name" value="DUF1021"/>
    <property type="match status" value="1"/>
</dbReference>
<evidence type="ECO:0000313" key="1">
    <source>
        <dbReference type="EMBL" id="OFW32405.1"/>
    </source>
</evidence>
<dbReference type="EMBL" id="MELI01000096">
    <property type="protein sequence ID" value="OFW32405.1"/>
    <property type="molecule type" value="Genomic_DNA"/>
</dbReference>
<comment type="caution">
    <text evidence="1">The sequence shown here is derived from an EMBL/GenBank/DDBJ whole genome shotgun (WGS) entry which is preliminary data.</text>
</comment>
<dbReference type="PANTHER" id="PTHR40026:SF1">
    <property type="entry name" value="PROTEIN VEG"/>
    <property type="match status" value="1"/>
</dbReference>